<keyword evidence="2" id="KW-0235">DNA replication</keyword>
<dbReference type="AlphaFoldDB" id="E3MGJ8"/>
<dbReference type="Proteomes" id="UP000008281">
    <property type="component" value="Unassembled WGS sequence"/>
</dbReference>
<dbReference type="GO" id="GO:0005730">
    <property type="term" value="C:nucleolus"/>
    <property type="evidence" value="ECO:0007669"/>
    <property type="project" value="EnsemblMetazoa"/>
</dbReference>
<dbReference type="HOGENOM" id="CLU_492790_0_0_1"/>
<dbReference type="InterPro" id="IPR049945">
    <property type="entry name" value="AAA_22"/>
</dbReference>
<dbReference type="CDD" id="cd00009">
    <property type="entry name" value="AAA"/>
    <property type="match status" value="1"/>
</dbReference>
<evidence type="ECO:0000256" key="4">
    <source>
        <dbReference type="SAM" id="MobiDB-lite"/>
    </source>
</evidence>
<comment type="function">
    <text evidence="3">Involved in the initiation of DNA replication. Also participates in checkpoint controls that ensure DNA replication is completed before mitosis is initiated.</text>
</comment>
<comment type="subcellular location">
    <subcellularLocation>
        <location evidence="3">Nucleus</location>
    </subcellularLocation>
</comment>
<dbReference type="GO" id="GO:0051301">
    <property type="term" value="P:cell division"/>
    <property type="evidence" value="ECO:0007669"/>
    <property type="project" value="UniProtKB-UniRule"/>
</dbReference>
<dbReference type="GO" id="GO:0005737">
    <property type="term" value="C:cytoplasm"/>
    <property type="evidence" value="ECO:0007669"/>
    <property type="project" value="EnsemblMetazoa"/>
</dbReference>
<dbReference type="Gene3D" id="3.40.50.300">
    <property type="entry name" value="P-loop containing nucleotide triphosphate hydrolases"/>
    <property type="match status" value="1"/>
</dbReference>
<dbReference type="SUPFAM" id="SSF52540">
    <property type="entry name" value="P-loop containing nucleoside triphosphate hydrolases"/>
    <property type="match status" value="1"/>
</dbReference>
<dbReference type="GO" id="GO:0006270">
    <property type="term" value="P:DNA replication initiation"/>
    <property type="evidence" value="ECO:0007669"/>
    <property type="project" value="UniProtKB-UniRule"/>
</dbReference>
<dbReference type="Gene3D" id="1.10.8.60">
    <property type="match status" value="1"/>
</dbReference>
<keyword evidence="7" id="KW-1185">Reference proteome</keyword>
<dbReference type="PIRSF" id="PIRSF001767">
    <property type="entry name" value="Cdc6"/>
    <property type="match status" value="1"/>
</dbReference>
<dbReference type="GO" id="GO:0033314">
    <property type="term" value="P:mitotic DNA replication checkpoint signaling"/>
    <property type="evidence" value="ECO:0007669"/>
    <property type="project" value="TreeGrafter"/>
</dbReference>
<dbReference type="SMART" id="SM00382">
    <property type="entry name" value="AAA"/>
    <property type="match status" value="1"/>
</dbReference>
<sequence>MSSTPRSSRRNQKVESSVGEPATSRPLENNETGRRRSSRISTKVVPTVNKKPSSKSTIRRPEKVFKTTNSEFSDSDDDMPAPKKKSDKTKELLMSPTSVLAEQVGTLEISTTDDTKKRNATKPKTLKPTNLKNRLVQQRTPEKKMRSRTTSESTPEKKSRQESDSESDSKAEKPVSSSLTEGNGALSGREDEFNTLKSWILESKSKKTSLSMYVSGQPGTGKTATTLRVLTALGKAVRSCIINCASTNTKTALFKTIFESLDLDGKPSVESFEEHVKHFTVPLVLVLDEIDHLANRKNAALYAAFQWPETLSHKIIILGIANSIDLTERLLPKLMLTKTPKRLVFEPYTKDDIVKILNDKMKKEKVSLNYLPVIQILIHVIQFQAVIDAKSIELTARKVAAMSGDLRTALHIFKQQKSRLMPMDQESGPPGTPVNGCREVLGIINNVYSSPLARAKLPLQPRILLAVSLALSSSKKSVFDRNSLYRAYYKACTALRMPPLEDDDLHSAFQTLESQSFIRLLNGGKLVLQVDAPTAKSAISDNALLDQIGILQF</sequence>
<proteinExistence type="inferred from homology"/>
<dbReference type="PANTHER" id="PTHR10763:SF26">
    <property type="entry name" value="CELL DIVISION CONTROL PROTEIN 6 HOMOLOG"/>
    <property type="match status" value="1"/>
</dbReference>
<accession>E3MGJ8</accession>
<dbReference type="InterPro" id="IPR027417">
    <property type="entry name" value="P-loop_NTPase"/>
</dbReference>
<keyword evidence="3" id="KW-0539">Nucleus</keyword>
<feature type="region of interest" description="Disordered" evidence="4">
    <location>
        <begin position="1"/>
        <end position="189"/>
    </location>
</feature>
<dbReference type="GO" id="GO:0016887">
    <property type="term" value="F:ATP hydrolysis activity"/>
    <property type="evidence" value="ECO:0007669"/>
    <property type="project" value="InterPro"/>
</dbReference>
<dbReference type="STRING" id="31234.E3MGJ8"/>
<feature type="domain" description="AAA+ ATPase" evidence="5">
    <location>
        <begin position="208"/>
        <end position="349"/>
    </location>
</feature>
<dbReference type="InterPro" id="IPR050311">
    <property type="entry name" value="ORC1/CDC6"/>
</dbReference>
<dbReference type="OMA" id="HIFKQQK"/>
<dbReference type="Pfam" id="PF13401">
    <property type="entry name" value="AAA_22"/>
    <property type="match status" value="1"/>
</dbReference>
<dbReference type="eggNOG" id="KOG2227">
    <property type="taxonomic scope" value="Eukaryota"/>
</dbReference>
<dbReference type="InterPro" id="IPR003593">
    <property type="entry name" value="AAA+_ATPase"/>
</dbReference>
<dbReference type="PANTHER" id="PTHR10763">
    <property type="entry name" value="CELL DIVISION CONTROL PROTEIN 6-RELATED"/>
    <property type="match status" value="1"/>
</dbReference>
<dbReference type="InParanoid" id="E3MGJ8"/>
<dbReference type="GO" id="GO:0003688">
    <property type="term" value="F:DNA replication origin binding"/>
    <property type="evidence" value="ECO:0007669"/>
    <property type="project" value="TreeGrafter"/>
</dbReference>
<evidence type="ECO:0000259" key="5">
    <source>
        <dbReference type="SMART" id="SM00382"/>
    </source>
</evidence>
<dbReference type="OrthoDB" id="1926878at2759"/>
<evidence type="ECO:0000313" key="7">
    <source>
        <dbReference type="Proteomes" id="UP000008281"/>
    </source>
</evidence>
<protein>
    <recommendedName>
        <fullName evidence="3">Cell division control protein</fullName>
    </recommendedName>
</protein>
<evidence type="ECO:0000313" key="6">
    <source>
        <dbReference type="EMBL" id="EFP01471.1"/>
    </source>
</evidence>
<dbReference type="GO" id="GO:0000794">
    <property type="term" value="C:condensed nuclear chromosome"/>
    <property type="evidence" value="ECO:0007669"/>
    <property type="project" value="EnsemblMetazoa"/>
</dbReference>
<comment type="similarity">
    <text evidence="1 3">Belongs to the CDC6/cdc18 family.</text>
</comment>
<organism evidence="7">
    <name type="scientific">Caenorhabditis remanei</name>
    <name type="common">Caenorhabditis vulgaris</name>
    <dbReference type="NCBI Taxonomy" id="31234"/>
    <lineage>
        <taxon>Eukaryota</taxon>
        <taxon>Metazoa</taxon>
        <taxon>Ecdysozoa</taxon>
        <taxon>Nematoda</taxon>
        <taxon>Chromadorea</taxon>
        <taxon>Rhabditida</taxon>
        <taxon>Rhabditina</taxon>
        <taxon>Rhabditomorpha</taxon>
        <taxon>Rhabditoidea</taxon>
        <taxon>Rhabditidae</taxon>
        <taxon>Peloderinae</taxon>
        <taxon>Caenorhabditis</taxon>
    </lineage>
</organism>
<evidence type="ECO:0000256" key="3">
    <source>
        <dbReference type="PIRNR" id="PIRNR001767"/>
    </source>
</evidence>
<dbReference type="InterPro" id="IPR016314">
    <property type="entry name" value="Cdc6/18"/>
</dbReference>
<dbReference type="FunFam" id="3.40.50.300:FF:003464">
    <property type="entry name" value="Cell division control protein"/>
    <property type="match status" value="1"/>
</dbReference>
<evidence type="ECO:0000256" key="2">
    <source>
        <dbReference type="ARBA" id="ARBA00022705"/>
    </source>
</evidence>
<reference evidence="6" key="1">
    <citation type="submission" date="2007-07" db="EMBL/GenBank/DDBJ databases">
        <title>PCAP assembly of the Caenorhabditis remanei genome.</title>
        <authorList>
            <consortium name="The Caenorhabditis remanei Sequencing Consortium"/>
            <person name="Wilson R.K."/>
        </authorList>
    </citation>
    <scope>NUCLEOTIDE SEQUENCE [LARGE SCALE GENOMIC DNA]</scope>
    <source>
        <strain evidence="6">PB4641</strain>
    </source>
</reference>
<feature type="compositionally biased region" description="Basic and acidic residues" evidence="4">
    <location>
        <begin position="154"/>
        <end position="173"/>
    </location>
</feature>
<name>E3MGJ8_CAERE</name>
<dbReference type="FunCoup" id="E3MGJ8">
    <property type="interactions" value="2367"/>
</dbReference>
<dbReference type="EMBL" id="DS268443">
    <property type="protein sequence ID" value="EFP01471.1"/>
    <property type="molecule type" value="Genomic_DNA"/>
</dbReference>
<gene>
    <name evidence="6" type="primary">Cre-cdc-6</name>
    <name evidence="6" type="ORF">CRE_24024</name>
</gene>
<evidence type="ECO:0000256" key="1">
    <source>
        <dbReference type="ARBA" id="ARBA00006184"/>
    </source>
</evidence>